<dbReference type="GO" id="GO:0005829">
    <property type="term" value="C:cytosol"/>
    <property type="evidence" value="ECO:0007669"/>
    <property type="project" value="TreeGrafter"/>
</dbReference>
<evidence type="ECO:0000256" key="1">
    <source>
        <dbReference type="SAM" id="MobiDB-lite"/>
    </source>
</evidence>
<keyword evidence="3" id="KW-1185">Reference proteome</keyword>
<evidence type="ECO:0000313" key="2">
    <source>
        <dbReference type="EMBL" id="CAD6248067.1"/>
    </source>
</evidence>
<gene>
    <name evidence="2" type="ORF">NCGR_LOCUS32229</name>
</gene>
<accession>A0A811PPM8</accession>
<name>A0A811PPM8_9POAL</name>
<dbReference type="PANTHER" id="PTHR43113:SF1">
    <property type="entry name" value="1,4-DIHYDROXY-2-NAPHTHOYL-COA SYNTHASE, PEROXISOMAL"/>
    <property type="match status" value="1"/>
</dbReference>
<dbReference type="InterPro" id="IPR029045">
    <property type="entry name" value="ClpP/crotonase-like_dom_sf"/>
</dbReference>
<dbReference type="Gene3D" id="3.90.226.10">
    <property type="entry name" value="2-enoyl-CoA Hydratase, Chain A, domain 1"/>
    <property type="match status" value="1"/>
</dbReference>
<dbReference type="PANTHER" id="PTHR43113">
    <property type="entry name" value="NUCLEOSIDE-DIPHOSPHATE-SUGAR EPIMERASE"/>
    <property type="match status" value="1"/>
</dbReference>
<protein>
    <recommendedName>
        <fullName evidence="4">Naphthoate synthase</fullName>
    </recommendedName>
</protein>
<feature type="compositionally biased region" description="Basic and acidic residues" evidence="1">
    <location>
        <begin position="14"/>
        <end position="25"/>
    </location>
</feature>
<dbReference type="OrthoDB" id="2018133at2759"/>
<dbReference type="InterPro" id="IPR001753">
    <property type="entry name" value="Enoyl-CoA_hydra/iso"/>
</dbReference>
<proteinExistence type="predicted"/>
<comment type="caution">
    <text evidence="2">The sequence shown here is derived from an EMBL/GenBank/DDBJ whole genome shotgun (WGS) entry which is preliminary data.</text>
</comment>
<feature type="region of interest" description="Disordered" evidence="1">
    <location>
        <begin position="1"/>
        <end position="25"/>
    </location>
</feature>
<dbReference type="SUPFAM" id="SSF52096">
    <property type="entry name" value="ClpP/crotonase"/>
    <property type="match status" value="1"/>
</dbReference>
<dbReference type="GO" id="GO:0008935">
    <property type="term" value="F:1,4-dihydroxy-2-naphthoyl-CoA synthase activity"/>
    <property type="evidence" value="ECO:0007669"/>
    <property type="project" value="TreeGrafter"/>
</dbReference>
<sequence length="92" mass="10317">MTGSRGLLCTFHSEPPERRAATNESGKEFVDIVYEKAVGEGIAKITINRPNRRNDFRPLTVKELMRAFNDDSSVGVIILTGREGNRGVLQRR</sequence>
<reference evidence="2" key="1">
    <citation type="submission" date="2020-10" db="EMBL/GenBank/DDBJ databases">
        <authorList>
            <person name="Han B."/>
            <person name="Lu T."/>
            <person name="Zhao Q."/>
            <person name="Huang X."/>
            <person name="Zhao Y."/>
        </authorList>
    </citation>
    <scope>NUCLEOTIDE SEQUENCE</scope>
</reference>
<dbReference type="EMBL" id="CAJGYO010000007">
    <property type="protein sequence ID" value="CAD6248067.1"/>
    <property type="molecule type" value="Genomic_DNA"/>
</dbReference>
<dbReference type="AlphaFoldDB" id="A0A811PPM8"/>
<dbReference type="Proteomes" id="UP000604825">
    <property type="component" value="Unassembled WGS sequence"/>
</dbReference>
<evidence type="ECO:0000313" key="3">
    <source>
        <dbReference type="Proteomes" id="UP000604825"/>
    </source>
</evidence>
<dbReference type="Pfam" id="PF00378">
    <property type="entry name" value="ECH_1"/>
    <property type="match status" value="1"/>
</dbReference>
<organism evidence="2 3">
    <name type="scientific">Miscanthus lutarioriparius</name>
    <dbReference type="NCBI Taxonomy" id="422564"/>
    <lineage>
        <taxon>Eukaryota</taxon>
        <taxon>Viridiplantae</taxon>
        <taxon>Streptophyta</taxon>
        <taxon>Embryophyta</taxon>
        <taxon>Tracheophyta</taxon>
        <taxon>Spermatophyta</taxon>
        <taxon>Magnoliopsida</taxon>
        <taxon>Liliopsida</taxon>
        <taxon>Poales</taxon>
        <taxon>Poaceae</taxon>
        <taxon>PACMAD clade</taxon>
        <taxon>Panicoideae</taxon>
        <taxon>Andropogonodae</taxon>
        <taxon>Andropogoneae</taxon>
        <taxon>Saccharinae</taxon>
        <taxon>Miscanthus</taxon>
    </lineage>
</organism>
<dbReference type="GO" id="GO:0009234">
    <property type="term" value="P:menaquinone biosynthetic process"/>
    <property type="evidence" value="ECO:0007669"/>
    <property type="project" value="TreeGrafter"/>
</dbReference>
<evidence type="ECO:0008006" key="4">
    <source>
        <dbReference type="Google" id="ProtNLM"/>
    </source>
</evidence>